<dbReference type="Proteomes" id="UP000501466">
    <property type="component" value="Chromosome"/>
</dbReference>
<evidence type="ECO:0000313" key="1">
    <source>
        <dbReference type="EMBL" id="BBP43975.1"/>
    </source>
</evidence>
<proteinExistence type="predicted"/>
<name>A0A6F8PPE4_9GAMM</name>
<protein>
    <submittedName>
        <fullName evidence="1">Uncharacterized protein</fullName>
    </submittedName>
</protein>
<dbReference type="AlphaFoldDB" id="A0A6F8PPE4"/>
<dbReference type="RefSeq" id="WP_173291733.1">
    <property type="nucleotide sequence ID" value="NZ_AP021888.1"/>
</dbReference>
<keyword evidence="2" id="KW-1185">Reference proteome</keyword>
<evidence type="ECO:0000313" key="2">
    <source>
        <dbReference type="Proteomes" id="UP000501466"/>
    </source>
</evidence>
<organism evidence="1 2">
    <name type="scientific">Thiosulfativibrio zosterae</name>
    <dbReference type="NCBI Taxonomy" id="2675053"/>
    <lineage>
        <taxon>Bacteria</taxon>
        <taxon>Pseudomonadati</taxon>
        <taxon>Pseudomonadota</taxon>
        <taxon>Gammaproteobacteria</taxon>
        <taxon>Thiotrichales</taxon>
        <taxon>Piscirickettsiaceae</taxon>
        <taxon>Thiosulfativibrio</taxon>
    </lineage>
</organism>
<accession>A0A6F8PPE4</accession>
<dbReference type="EMBL" id="AP021888">
    <property type="protein sequence ID" value="BBP43975.1"/>
    <property type="molecule type" value="Genomic_DNA"/>
</dbReference>
<gene>
    <name evidence="1" type="ORF">THMIRHAT_17210</name>
</gene>
<reference evidence="2" key="1">
    <citation type="submission" date="2019-11" db="EMBL/GenBank/DDBJ databases">
        <title>Isolation and characterization of two novel species in the genus Thiomicrorhabdus.</title>
        <authorList>
            <person name="Mochizuki J."/>
            <person name="Kojima H."/>
            <person name="Fukui M."/>
        </authorList>
    </citation>
    <scope>NUCLEOTIDE SEQUENCE [LARGE SCALE GENOMIC DNA]</scope>
    <source>
        <strain evidence="2">AkT22</strain>
    </source>
</reference>
<dbReference type="KEGG" id="tzo:THMIRHAT_17210"/>
<sequence length="86" mass="9940">MTPQTPQKEALHEFDVKLEKLLKVDSAKQNPKVRQQQILQGVRWLATLQAFLQLYLVLLPKAFLDIASKLTHKNNTLNKENHHGNE</sequence>